<dbReference type="RefSeq" id="WP_185434189.1">
    <property type="nucleotide sequence ID" value="NZ_JAARSH010000002.1"/>
</dbReference>
<reference evidence="1 2" key="1">
    <citation type="submission" date="2020-03" db="EMBL/GenBank/DDBJ databases">
        <title>Soil Listeria distribution.</title>
        <authorList>
            <person name="Liao J."/>
            <person name="Wiedmann M."/>
        </authorList>
    </citation>
    <scope>NUCLEOTIDE SEQUENCE [LARGE SCALE GENOMIC DNA]</scope>
    <source>
        <strain evidence="1 2">FSL L7-1299</strain>
    </source>
</reference>
<evidence type="ECO:0000313" key="1">
    <source>
        <dbReference type="EMBL" id="MBC1615292.1"/>
    </source>
</evidence>
<name>A0A842AFF1_9LIST</name>
<dbReference type="AlphaFoldDB" id="A0A842AFF1"/>
<comment type="caution">
    <text evidence="1">The sequence shown here is derived from an EMBL/GenBank/DDBJ whole genome shotgun (WGS) entry which is preliminary data.</text>
</comment>
<gene>
    <name evidence="1" type="ORF">HB904_03785</name>
</gene>
<proteinExistence type="predicted"/>
<evidence type="ECO:0000313" key="2">
    <source>
        <dbReference type="Proteomes" id="UP000574104"/>
    </source>
</evidence>
<dbReference type="EMBL" id="JAARSH010000002">
    <property type="protein sequence ID" value="MBC1615292.1"/>
    <property type="molecule type" value="Genomic_DNA"/>
</dbReference>
<organism evidence="1 2">
    <name type="scientific">Listeria booriae</name>
    <dbReference type="NCBI Taxonomy" id="1552123"/>
    <lineage>
        <taxon>Bacteria</taxon>
        <taxon>Bacillati</taxon>
        <taxon>Bacillota</taxon>
        <taxon>Bacilli</taxon>
        <taxon>Bacillales</taxon>
        <taxon>Listeriaceae</taxon>
        <taxon>Listeria</taxon>
    </lineage>
</organism>
<accession>A0A842AFF1</accession>
<protein>
    <submittedName>
        <fullName evidence="1">Uncharacterized protein</fullName>
    </submittedName>
</protein>
<sequence length="176" mass="21194">MNNLEKVMYEKIRYYNDVFIFDILHDDYSENHHEEFKQFHKNTLWLLKSSVSEDRFGELTPLETASTQFLLYALWMVDLNAEDYYKYFNVKKESSYRLRRNILFNSGFDNPDSWETVTIKDLQADRELSRTFIDPIAYCDYSLSEDEYTREAIRNHGVQNLALDELFKIYVDSLNK</sequence>
<dbReference type="Proteomes" id="UP000574104">
    <property type="component" value="Unassembled WGS sequence"/>
</dbReference>